<reference evidence="3 4" key="1">
    <citation type="submission" date="2010-12" db="EMBL/GenBank/DDBJ databases">
        <title>Complete sequence of Bacillus cellulosilyticus DSM 2522.</title>
        <authorList>
            <consortium name="US DOE Joint Genome Institute"/>
            <person name="Lucas S."/>
            <person name="Copeland A."/>
            <person name="Lapidus A."/>
            <person name="Cheng J.-F."/>
            <person name="Bruce D."/>
            <person name="Goodwin L."/>
            <person name="Pitluck S."/>
            <person name="Chertkov O."/>
            <person name="Detter J.C."/>
            <person name="Han C."/>
            <person name="Tapia R."/>
            <person name="Land M."/>
            <person name="Hauser L."/>
            <person name="Jeffries C."/>
            <person name="Kyrpides N."/>
            <person name="Ivanova N."/>
            <person name="Mikhailova N."/>
            <person name="Brumm P."/>
            <person name="Mead D."/>
            <person name="Woyke T."/>
        </authorList>
    </citation>
    <scope>NUCLEOTIDE SEQUENCE [LARGE SCALE GENOMIC DNA]</scope>
    <source>
        <strain evidence="4">ATCC 21833 / DSM 2522 / FERM P-1141 / JCM 9156 / N-4</strain>
    </source>
</reference>
<gene>
    <name evidence="3" type="ordered locus">Bcell_1334</name>
</gene>
<accession>E6TTG3</accession>
<proteinExistence type="predicted"/>
<dbReference type="Gene3D" id="2.40.260.10">
    <property type="entry name" value="Sortase"/>
    <property type="match status" value="1"/>
</dbReference>
<dbReference type="eggNOG" id="COG3764">
    <property type="taxonomic scope" value="Bacteria"/>
</dbReference>
<dbReference type="OrthoDB" id="165822at2"/>
<dbReference type="InterPro" id="IPR053525">
    <property type="entry name" value="Sortase_D"/>
</dbReference>
<feature type="active site" description="Proton donor/acceptor" evidence="2">
    <location>
        <position position="117"/>
    </location>
</feature>
<evidence type="ECO:0000313" key="4">
    <source>
        <dbReference type="Proteomes" id="UP000001401"/>
    </source>
</evidence>
<evidence type="ECO:0000313" key="3">
    <source>
        <dbReference type="EMBL" id="ADU29599.1"/>
    </source>
</evidence>
<dbReference type="HOGENOM" id="CLU_045680_8_2_9"/>
<dbReference type="CDD" id="cd05828">
    <property type="entry name" value="Sortase_D_1"/>
    <property type="match status" value="1"/>
</dbReference>
<dbReference type="RefSeq" id="WP_013487937.1">
    <property type="nucleotide sequence ID" value="NC_014829.1"/>
</dbReference>
<dbReference type="NCBIfam" id="TIGR01076">
    <property type="entry name" value="sortase_fam"/>
    <property type="match status" value="1"/>
</dbReference>
<dbReference type="MEROPS" id="C60.008"/>
<sequence length="195" mass="21786" precursor="true">MGRWISFLLLVTGLIFVSVNSYQIFAAKSKHSDSLQVAQKIILESEGKGSEELIEDGILEDIEPELGEIIGIISIPSLNDEWAIVEGTREEDLDVGVGHYFGTAYPAQGKQVFLAGHRDTVFSELNEITEGDIIEIQMSYGTFQYEVSEMFIVDAEDRTVIDYSTDEEVLTLCTCYPFRYVGPAPDRYIINATPL</sequence>
<evidence type="ECO:0000256" key="2">
    <source>
        <dbReference type="PIRSR" id="PIRSR605754-1"/>
    </source>
</evidence>
<dbReference type="SUPFAM" id="SSF63817">
    <property type="entry name" value="Sortase"/>
    <property type="match status" value="1"/>
</dbReference>
<keyword evidence="1" id="KW-0378">Hydrolase</keyword>
<feature type="active site" description="Acyl-thioester intermediate" evidence="2">
    <location>
        <position position="175"/>
    </location>
</feature>
<dbReference type="KEGG" id="bco:Bcell_1334"/>
<dbReference type="InterPro" id="IPR023365">
    <property type="entry name" value="Sortase_dom-sf"/>
</dbReference>
<dbReference type="Proteomes" id="UP000001401">
    <property type="component" value="Chromosome"/>
</dbReference>
<dbReference type="InterPro" id="IPR005754">
    <property type="entry name" value="Sortase"/>
</dbReference>
<keyword evidence="4" id="KW-1185">Reference proteome</keyword>
<dbReference type="AlphaFoldDB" id="E6TTG3"/>
<evidence type="ECO:0000256" key="1">
    <source>
        <dbReference type="ARBA" id="ARBA00022801"/>
    </source>
</evidence>
<name>E6TTG3_EVAC2</name>
<dbReference type="InterPro" id="IPR041999">
    <property type="entry name" value="Sortase_D_1"/>
</dbReference>
<dbReference type="NCBIfam" id="NF033746">
    <property type="entry name" value="class_D_sortase"/>
    <property type="match status" value="1"/>
</dbReference>
<protein>
    <submittedName>
        <fullName evidence="3">Sortase family protein</fullName>
    </submittedName>
</protein>
<dbReference type="STRING" id="649639.Bcell_1334"/>
<dbReference type="GO" id="GO:0016787">
    <property type="term" value="F:hydrolase activity"/>
    <property type="evidence" value="ECO:0007669"/>
    <property type="project" value="UniProtKB-KW"/>
</dbReference>
<dbReference type="Pfam" id="PF04203">
    <property type="entry name" value="Sortase"/>
    <property type="match status" value="1"/>
</dbReference>
<organism evidence="3 4">
    <name type="scientific">Evansella cellulosilytica (strain ATCC 21833 / DSM 2522 / FERM P-1141 / JCM 9156 / N-4)</name>
    <name type="common">Bacillus cellulosilyticus</name>
    <dbReference type="NCBI Taxonomy" id="649639"/>
    <lineage>
        <taxon>Bacteria</taxon>
        <taxon>Bacillati</taxon>
        <taxon>Bacillota</taxon>
        <taxon>Bacilli</taxon>
        <taxon>Bacillales</taxon>
        <taxon>Bacillaceae</taxon>
        <taxon>Evansella</taxon>
    </lineage>
</organism>
<dbReference type="EMBL" id="CP002394">
    <property type="protein sequence ID" value="ADU29599.1"/>
    <property type="molecule type" value="Genomic_DNA"/>
</dbReference>